<evidence type="ECO:0000313" key="2">
    <source>
        <dbReference type="EnsemblPlants" id="OBART12G08210.1"/>
    </source>
</evidence>
<reference evidence="2" key="1">
    <citation type="journal article" date="2009" name="Rice">
        <title>De Novo Next Generation Sequencing of Plant Genomes.</title>
        <authorList>
            <person name="Rounsley S."/>
            <person name="Marri P.R."/>
            <person name="Yu Y."/>
            <person name="He R."/>
            <person name="Sisneros N."/>
            <person name="Goicoechea J.L."/>
            <person name="Lee S.J."/>
            <person name="Angelova A."/>
            <person name="Kudrna D."/>
            <person name="Luo M."/>
            <person name="Affourtit J."/>
            <person name="Desany B."/>
            <person name="Knight J."/>
            <person name="Niazi F."/>
            <person name="Egholm M."/>
            <person name="Wing R.A."/>
        </authorList>
    </citation>
    <scope>NUCLEOTIDE SEQUENCE [LARGE SCALE GENOMIC DNA]</scope>
    <source>
        <strain evidence="2">cv. IRGC 105608</strain>
    </source>
</reference>
<evidence type="ECO:0000256" key="1">
    <source>
        <dbReference type="SAM" id="MobiDB-lite"/>
    </source>
</evidence>
<dbReference type="EnsemblPlants" id="OBART12G08210.1">
    <property type="protein sequence ID" value="OBART12G08210.1"/>
    <property type="gene ID" value="OBART12G08210"/>
</dbReference>
<proteinExistence type="predicted"/>
<feature type="region of interest" description="Disordered" evidence="1">
    <location>
        <begin position="38"/>
        <end position="71"/>
    </location>
</feature>
<dbReference type="PaxDb" id="65489-OBART12G08210.1"/>
<dbReference type="AlphaFoldDB" id="A0A0D3HT70"/>
<keyword evidence="3" id="KW-1185">Reference proteome</keyword>
<dbReference type="HOGENOM" id="CLU_2743992_0_0_1"/>
<reference evidence="2" key="2">
    <citation type="submission" date="2015-03" db="UniProtKB">
        <authorList>
            <consortium name="EnsemblPlants"/>
        </authorList>
    </citation>
    <scope>IDENTIFICATION</scope>
</reference>
<name>A0A0D3HT70_9ORYZ</name>
<organism evidence="2">
    <name type="scientific">Oryza barthii</name>
    <dbReference type="NCBI Taxonomy" id="65489"/>
    <lineage>
        <taxon>Eukaryota</taxon>
        <taxon>Viridiplantae</taxon>
        <taxon>Streptophyta</taxon>
        <taxon>Embryophyta</taxon>
        <taxon>Tracheophyta</taxon>
        <taxon>Spermatophyta</taxon>
        <taxon>Magnoliopsida</taxon>
        <taxon>Liliopsida</taxon>
        <taxon>Poales</taxon>
        <taxon>Poaceae</taxon>
        <taxon>BOP clade</taxon>
        <taxon>Oryzoideae</taxon>
        <taxon>Oryzeae</taxon>
        <taxon>Oryzinae</taxon>
        <taxon>Oryza</taxon>
    </lineage>
</organism>
<evidence type="ECO:0000313" key="3">
    <source>
        <dbReference type="Proteomes" id="UP000026960"/>
    </source>
</evidence>
<sequence length="71" mass="7651">MAPQAFRYAAPSLPTWLPTLTASSRQNCYTGYRANACPRQRQAPPHASSLSSIRTPPPGEKVKNSGARPSP</sequence>
<accession>A0A0D3HT70</accession>
<protein>
    <submittedName>
        <fullName evidence="2">Uncharacterized protein</fullName>
    </submittedName>
</protein>
<dbReference type="Proteomes" id="UP000026960">
    <property type="component" value="Chromosome 12"/>
</dbReference>
<dbReference type="Gramene" id="OBART12G08210.1">
    <property type="protein sequence ID" value="OBART12G08210.1"/>
    <property type="gene ID" value="OBART12G08210"/>
</dbReference>